<comment type="caution">
    <text evidence="2">The sequence shown here is derived from an EMBL/GenBank/DDBJ whole genome shotgun (WGS) entry which is preliminary data.</text>
</comment>
<proteinExistence type="predicted"/>
<accession>A0A3L6EUR5</accession>
<feature type="region of interest" description="Disordered" evidence="1">
    <location>
        <begin position="1"/>
        <end position="41"/>
    </location>
</feature>
<dbReference type="Proteomes" id="UP000251960">
    <property type="component" value="Chromosome 5"/>
</dbReference>
<protein>
    <submittedName>
        <fullName evidence="2">Uncharacterized protein</fullName>
    </submittedName>
</protein>
<sequence length="41" mass="4617">AQQNKQASKETDEHQHHHYTRRPTVCRRRGTRPSGASGSGC</sequence>
<feature type="non-terminal residue" evidence="2">
    <location>
        <position position="1"/>
    </location>
</feature>
<dbReference type="AlphaFoldDB" id="A0A3L6EUR5"/>
<gene>
    <name evidence="2" type="ORF">Zm00014a_038395</name>
</gene>
<dbReference type="EMBL" id="NCVQ01000006">
    <property type="protein sequence ID" value="PWZ23067.1"/>
    <property type="molecule type" value="Genomic_DNA"/>
</dbReference>
<feature type="compositionally biased region" description="Basic residues" evidence="1">
    <location>
        <begin position="16"/>
        <end position="31"/>
    </location>
</feature>
<organism evidence="2 3">
    <name type="scientific">Zea mays</name>
    <name type="common">Maize</name>
    <dbReference type="NCBI Taxonomy" id="4577"/>
    <lineage>
        <taxon>Eukaryota</taxon>
        <taxon>Viridiplantae</taxon>
        <taxon>Streptophyta</taxon>
        <taxon>Embryophyta</taxon>
        <taxon>Tracheophyta</taxon>
        <taxon>Spermatophyta</taxon>
        <taxon>Magnoliopsida</taxon>
        <taxon>Liliopsida</taxon>
        <taxon>Poales</taxon>
        <taxon>Poaceae</taxon>
        <taxon>PACMAD clade</taxon>
        <taxon>Panicoideae</taxon>
        <taxon>Andropogonodae</taxon>
        <taxon>Andropogoneae</taxon>
        <taxon>Tripsacinae</taxon>
        <taxon>Zea</taxon>
    </lineage>
</organism>
<evidence type="ECO:0000256" key="1">
    <source>
        <dbReference type="SAM" id="MobiDB-lite"/>
    </source>
</evidence>
<evidence type="ECO:0000313" key="3">
    <source>
        <dbReference type="Proteomes" id="UP000251960"/>
    </source>
</evidence>
<reference evidence="2 3" key="1">
    <citation type="journal article" date="2018" name="Nat. Genet.">
        <title>Extensive intraspecific gene order and gene structural variations between Mo17 and other maize genomes.</title>
        <authorList>
            <person name="Sun S."/>
            <person name="Zhou Y."/>
            <person name="Chen J."/>
            <person name="Shi J."/>
            <person name="Zhao H."/>
            <person name="Zhao H."/>
            <person name="Song W."/>
            <person name="Zhang M."/>
            <person name="Cui Y."/>
            <person name="Dong X."/>
            <person name="Liu H."/>
            <person name="Ma X."/>
            <person name="Jiao Y."/>
            <person name="Wang B."/>
            <person name="Wei X."/>
            <person name="Stein J.C."/>
            <person name="Glaubitz J.C."/>
            <person name="Lu F."/>
            <person name="Yu G."/>
            <person name="Liang C."/>
            <person name="Fengler K."/>
            <person name="Li B."/>
            <person name="Rafalski A."/>
            <person name="Schnable P.S."/>
            <person name="Ware D.H."/>
            <person name="Buckler E.S."/>
            <person name="Lai J."/>
        </authorList>
    </citation>
    <scope>NUCLEOTIDE SEQUENCE [LARGE SCALE GENOMIC DNA]</scope>
    <source>
        <strain evidence="3">cv. Missouri 17</strain>
        <tissue evidence="2">Seedling</tissue>
    </source>
</reference>
<name>A0A3L6EUR5_MAIZE</name>
<evidence type="ECO:0000313" key="2">
    <source>
        <dbReference type="EMBL" id="PWZ23067.1"/>
    </source>
</evidence>